<feature type="region of interest" description="Disordered" evidence="1">
    <location>
        <begin position="362"/>
        <end position="385"/>
    </location>
</feature>
<accession>A0A3M7RAP8</accession>
<dbReference type="GO" id="GO:0005634">
    <property type="term" value="C:nucleus"/>
    <property type="evidence" value="ECO:0007669"/>
    <property type="project" value="TreeGrafter"/>
</dbReference>
<evidence type="ECO:0000313" key="2">
    <source>
        <dbReference type="EMBL" id="RNA20474.1"/>
    </source>
</evidence>
<reference evidence="2 3" key="1">
    <citation type="journal article" date="2018" name="Sci. Rep.">
        <title>Genomic signatures of local adaptation to the degree of environmental predictability in rotifers.</title>
        <authorList>
            <person name="Franch-Gras L."/>
            <person name="Hahn C."/>
            <person name="Garcia-Roger E.M."/>
            <person name="Carmona M.J."/>
            <person name="Serra M."/>
            <person name="Gomez A."/>
        </authorList>
    </citation>
    <scope>NUCLEOTIDE SEQUENCE [LARGE SCALE GENOMIC DNA]</scope>
    <source>
        <strain evidence="2">HYR1</strain>
    </source>
</reference>
<dbReference type="PANTHER" id="PTHR15976">
    <property type="entry name" value="CONSTITUTIVE COACTIVATOR OF PEROXISOME PROLIFERATOR-ACTIVATED RECEPTOR GAMMA"/>
    <property type="match status" value="1"/>
</dbReference>
<organism evidence="2 3">
    <name type="scientific">Brachionus plicatilis</name>
    <name type="common">Marine rotifer</name>
    <name type="synonym">Brachionus muelleri</name>
    <dbReference type="NCBI Taxonomy" id="10195"/>
    <lineage>
        <taxon>Eukaryota</taxon>
        <taxon>Metazoa</taxon>
        <taxon>Spiralia</taxon>
        <taxon>Gnathifera</taxon>
        <taxon>Rotifera</taxon>
        <taxon>Eurotatoria</taxon>
        <taxon>Monogononta</taxon>
        <taxon>Pseudotrocha</taxon>
        <taxon>Ploima</taxon>
        <taxon>Brachionidae</taxon>
        <taxon>Brachionus</taxon>
    </lineage>
</organism>
<gene>
    <name evidence="2" type="ORF">BpHYR1_002394</name>
</gene>
<evidence type="ECO:0000313" key="3">
    <source>
        <dbReference type="Proteomes" id="UP000276133"/>
    </source>
</evidence>
<dbReference type="InterPro" id="IPR026784">
    <property type="entry name" value="Coact_PPARg"/>
</dbReference>
<dbReference type="PANTHER" id="PTHR15976:SF16">
    <property type="entry name" value="ASTEROID DOMAIN-CONTAINING PROTEIN"/>
    <property type="match status" value="1"/>
</dbReference>
<keyword evidence="3" id="KW-1185">Reference proteome</keyword>
<evidence type="ECO:0000256" key="1">
    <source>
        <dbReference type="SAM" id="MobiDB-lite"/>
    </source>
</evidence>
<dbReference type="AlphaFoldDB" id="A0A3M7RAP8"/>
<proteinExistence type="predicted"/>
<sequence length="385" mass="45208">MIVIKNIVDYVKNLKEPFDIDSVVIEIFEFSVDTVNKIKETILDKMKWFNSIELQETNTWARTKADLNNNEYFKMINLRFLNGNNSNSSMETECESDITLPDDFEFKLKQLHVNCIISPLLLKLLRKREIFLPALLEKECGEFPNADDIYQEIRLNCYRVLFSGLEGVHVSEYFLSANGRTVDQRIVDVNPCYKKMNIDKIWALGGKARKILWFNCIGSSFEQGSRDVFKTSFEMFIPCLILQILIKKKLLNDRDIKAFIYTFDKLRLSRKEIFEKNRNLRATNLASIFLRGIEIFDFVNHVTGNPFKTRYFRIKNFFDGNVFQMMYEKVYSDDFDLTYKSDCLNVNHMYDFVTKDLDVVPSPKKSNKLSQEPKARVNFVGRGRP</sequence>
<dbReference type="STRING" id="10195.A0A3M7RAP8"/>
<name>A0A3M7RAP8_BRAPC</name>
<dbReference type="Proteomes" id="UP000276133">
    <property type="component" value="Unassembled WGS sequence"/>
</dbReference>
<protein>
    <submittedName>
        <fullName evidence="2">Constitutive coactivator of PPAR-gamma 1</fullName>
    </submittedName>
</protein>
<dbReference type="EMBL" id="REGN01003845">
    <property type="protein sequence ID" value="RNA20474.1"/>
    <property type="molecule type" value="Genomic_DNA"/>
</dbReference>
<comment type="caution">
    <text evidence="2">The sequence shown here is derived from an EMBL/GenBank/DDBJ whole genome shotgun (WGS) entry which is preliminary data.</text>
</comment>
<feature type="non-terminal residue" evidence="2">
    <location>
        <position position="385"/>
    </location>
</feature>